<evidence type="ECO:0000313" key="2">
    <source>
        <dbReference type="Proteomes" id="UP001301728"/>
    </source>
</evidence>
<comment type="caution">
    <text evidence="1">The sequence shown here is derived from an EMBL/GenBank/DDBJ whole genome shotgun (WGS) entry which is preliminary data.</text>
</comment>
<dbReference type="RefSeq" id="WP_323272040.1">
    <property type="nucleotide sequence ID" value="NZ_JAYGHT010000129.1"/>
</dbReference>
<accession>A0ABU5U1G3</accession>
<keyword evidence="2" id="KW-1185">Reference proteome</keyword>
<organism evidence="1 2">
    <name type="scientific">Limnoraphis robusta CCNP1315</name>
    <dbReference type="NCBI Taxonomy" id="3110306"/>
    <lineage>
        <taxon>Bacteria</taxon>
        <taxon>Bacillati</taxon>
        <taxon>Cyanobacteriota</taxon>
        <taxon>Cyanophyceae</taxon>
        <taxon>Oscillatoriophycideae</taxon>
        <taxon>Oscillatoriales</taxon>
        <taxon>Sirenicapillariaceae</taxon>
        <taxon>Limnoraphis</taxon>
    </lineage>
</organism>
<gene>
    <name evidence="1" type="ORF">VB854_18995</name>
</gene>
<sequence>MPDELTYQTTINELLEETKQLGEEEFNILRDALKSGEENTRYLAASILVFNSNKLLKSTYYLDYDLSEDDQDRMKSIFNQVIQTENDSSQSFIAAMALCYLGQSPTEKIVTILAENTSRLDLLRDTVHSKLYVMSEDSTTVELIRKVVPKLKQGLSELLSYTPENFPVSDSVKAKAKANAEAYKDGEIDYLNDTSITINETISIINDNVVFLVEFIYNLALEGDNKASESLEKIFLEQFKLKLEKEELLEYIEEGKYKLNIIEYTNTYYQYFDVVPFGIGDFIGSQQIKNAYIDELKEWKEEKESEKKDKKKT</sequence>
<evidence type="ECO:0000313" key="1">
    <source>
        <dbReference type="EMBL" id="MEA5521030.1"/>
    </source>
</evidence>
<reference evidence="1 2" key="1">
    <citation type="submission" date="2023-12" db="EMBL/GenBank/DDBJ databases">
        <title>Baltic Sea Cyanobacteria.</title>
        <authorList>
            <person name="Delbaje E."/>
            <person name="Fewer D.P."/>
            <person name="Shishido T.K."/>
        </authorList>
    </citation>
    <scope>NUCLEOTIDE SEQUENCE [LARGE SCALE GENOMIC DNA]</scope>
    <source>
        <strain evidence="1 2">CCNP 1315</strain>
    </source>
</reference>
<dbReference type="Proteomes" id="UP001301728">
    <property type="component" value="Unassembled WGS sequence"/>
</dbReference>
<name>A0ABU5U1G3_9CYAN</name>
<proteinExistence type="predicted"/>
<dbReference type="EMBL" id="JAYGHT010000129">
    <property type="protein sequence ID" value="MEA5521030.1"/>
    <property type="molecule type" value="Genomic_DNA"/>
</dbReference>
<protein>
    <submittedName>
        <fullName evidence="1">Uncharacterized protein</fullName>
    </submittedName>
</protein>